<dbReference type="SUPFAM" id="SSF47203">
    <property type="entry name" value="Acyl-CoA dehydrogenase C-terminal domain-like"/>
    <property type="match status" value="1"/>
</dbReference>
<evidence type="ECO:0000259" key="9">
    <source>
        <dbReference type="Pfam" id="PF02770"/>
    </source>
</evidence>
<feature type="domain" description="Acyl-CoA oxidase/dehydrogenase middle" evidence="9">
    <location>
        <begin position="160"/>
        <end position="266"/>
    </location>
</feature>
<dbReference type="Pfam" id="PF02771">
    <property type="entry name" value="Acyl-CoA_dh_N"/>
    <property type="match status" value="1"/>
</dbReference>
<evidence type="ECO:0000256" key="6">
    <source>
        <dbReference type="ARBA" id="ARBA00023002"/>
    </source>
</evidence>
<evidence type="ECO:0000256" key="3">
    <source>
        <dbReference type="ARBA" id="ARBA00011738"/>
    </source>
</evidence>
<keyword evidence="12" id="KW-1185">Reference proteome</keyword>
<evidence type="ECO:0000256" key="4">
    <source>
        <dbReference type="ARBA" id="ARBA00022630"/>
    </source>
</evidence>
<dbReference type="InterPro" id="IPR009075">
    <property type="entry name" value="AcylCo_DH/oxidase_C"/>
</dbReference>
<dbReference type="InterPro" id="IPR006091">
    <property type="entry name" value="Acyl-CoA_Oxase/DH_mid-dom"/>
</dbReference>
<feature type="domain" description="Acyl-CoA dehydrogenase/oxidase N-terminal" evidence="10">
    <location>
        <begin position="92"/>
        <end position="156"/>
    </location>
</feature>
<dbReference type="GO" id="GO:0003995">
    <property type="term" value="F:acyl-CoA dehydrogenase activity"/>
    <property type="evidence" value="ECO:0007669"/>
    <property type="project" value="TreeGrafter"/>
</dbReference>
<dbReference type="Pfam" id="PF02770">
    <property type="entry name" value="Acyl-CoA_dh_M"/>
    <property type="match status" value="1"/>
</dbReference>
<dbReference type="Gene3D" id="2.40.110.10">
    <property type="entry name" value="Butyryl-CoA Dehydrogenase, subunit A, domain 2"/>
    <property type="match status" value="1"/>
</dbReference>
<reference evidence="11 12" key="1">
    <citation type="submission" date="2016-06" db="EMBL/GenBank/DDBJ databases">
        <title>Evolution of pathogenesis and genome organization in the Tremellales.</title>
        <authorList>
            <person name="Cuomo C."/>
            <person name="Litvintseva A."/>
            <person name="Heitman J."/>
            <person name="Chen Y."/>
            <person name="Sun S."/>
            <person name="Springer D."/>
            <person name="Dromer F."/>
            <person name="Young S."/>
            <person name="Zeng Q."/>
            <person name="Chapman S."/>
            <person name="Gujja S."/>
            <person name="Saif S."/>
            <person name="Birren B."/>
        </authorList>
    </citation>
    <scope>NUCLEOTIDE SEQUENCE [LARGE SCALE GENOMIC DNA]</scope>
    <source>
        <strain evidence="11 12">CBS 6039</strain>
    </source>
</reference>
<organism evidence="11 12">
    <name type="scientific">Cryptococcus amylolentus CBS 6039</name>
    <dbReference type="NCBI Taxonomy" id="1295533"/>
    <lineage>
        <taxon>Eukaryota</taxon>
        <taxon>Fungi</taxon>
        <taxon>Dikarya</taxon>
        <taxon>Basidiomycota</taxon>
        <taxon>Agaricomycotina</taxon>
        <taxon>Tremellomycetes</taxon>
        <taxon>Tremellales</taxon>
        <taxon>Cryptococcaceae</taxon>
        <taxon>Cryptococcus</taxon>
    </lineage>
</organism>
<gene>
    <name evidence="11" type="ORF">L202_03574</name>
</gene>
<accession>A0A1E3HTJ6</accession>
<dbReference type="InterPro" id="IPR046373">
    <property type="entry name" value="Acyl-CoA_Oxase/DH_mid-dom_sf"/>
</dbReference>
<dbReference type="PANTHER" id="PTHR48083">
    <property type="entry name" value="MEDIUM-CHAIN SPECIFIC ACYL-COA DEHYDROGENASE, MITOCHONDRIAL-RELATED"/>
    <property type="match status" value="1"/>
</dbReference>
<dbReference type="STRING" id="1295533.A0A1E3HTJ6"/>
<evidence type="ECO:0000259" key="10">
    <source>
        <dbReference type="Pfam" id="PF02771"/>
    </source>
</evidence>
<dbReference type="InterPro" id="IPR013786">
    <property type="entry name" value="AcylCoA_DH/ox_N"/>
</dbReference>
<dbReference type="InterPro" id="IPR037069">
    <property type="entry name" value="AcylCoA_DH/ox_N_sf"/>
</dbReference>
<keyword evidence="5 7" id="KW-0274">FAD</keyword>
<dbReference type="RefSeq" id="XP_018994479.1">
    <property type="nucleotide sequence ID" value="XM_019137453.1"/>
</dbReference>
<evidence type="ECO:0008006" key="13">
    <source>
        <dbReference type="Google" id="ProtNLM"/>
    </source>
</evidence>
<sequence>MSEHPVLRYISPGAWSLIESQISPRAKDLLVALIDFLENDVIPSEDLYHLQIPDDPATRWQAIPQALEDLKAKAKAKGLWNLWLSGGEFQGMAGGQGGGLTNLEYAVMSEIMGHSIYLASQATNCSAPDTGNMEVLARFGTSEQKQKYLAGLLKGETRSSFAMTEYGVASSDASNLHNTTASLSSPSSNYYSLSGHKWWISGAGDPRTSIHIVVAVTDPSNPSPHKRHSLLLVEPKQKGVKVVRPMKVYGYDDAPEGHCEVIYDNVQVDKIKGVVGGPEGLGRGFEMLQARLGPGRLHHCMRSLGIASRALDILLQRVSSPNRKTFGKYLKEHGTVLAEIAHARAELDQSRLLVYAAAKRIDQAGAKGALQDIGIAKFTVPAMALRTVDRAIQVHGAEGLSQDQPLAAWYAQLRTLRFADGPDEVHIQQIGKRELKRVEELQERSARIRRASEKLLKANGKERAKL</sequence>
<evidence type="ECO:0000256" key="7">
    <source>
        <dbReference type="RuleBase" id="RU362125"/>
    </source>
</evidence>
<comment type="cofactor">
    <cofactor evidence="1 7">
        <name>FAD</name>
        <dbReference type="ChEBI" id="CHEBI:57692"/>
    </cofactor>
</comment>
<dbReference type="GO" id="GO:0050660">
    <property type="term" value="F:flavin adenine dinucleotide binding"/>
    <property type="evidence" value="ECO:0007669"/>
    <property type="project" value="InterPro"/>
</dbReference>
<dbReference type="GO" id="GO:0005737">
    <property type="term" value="C:cytoplasm"/>
    <property type="evidence" value="ECO:0007669"/>
    <property type="project" value="TreeGrafter"/>
</dbReference>
<dbReference type="AlphaFoldDB" id="A0A1E3HTJ6"/>
<dbReference type="InterPro" id="IPR036250">
    <property type="entry name" value="AcylCo_DH-like_C"/>
</dbReference>
<dbReference type="Proteomes" id="UP000094065">
    <property type="component" value="Unassembled WGS sequence"/>
</dbReference>
<dbReference type="Gene3D" id="1.10.540.10">
    <property type="entry name" value="Acyl-CoA dehydrogenase/oxidase, N-terminal domain"/>
    <property type="match status" value="1"/>
</dbReference>
<keyword evidence="6 7" id="KW-0560">Oxidoreductase</keyword>
<dbReference type="InterPro" id="IPR050741">
    <property type="entry name" value="Acyl-CoA_dehydrogenase"/>
</dbReference>
<proteinExistence type="inferred from homology"/>
<dbReference type="EMBL" id="AWGJ01000005">
    <property type="protein sequence ID" value="ODN79632.1"/>
    <property type="molecule type" value="Genomic_DNA"/>
</dbReference>
<evidence type="ECO:0000313" key="11">
    <source>
        <dbReference type="EMBL" id="ODN79632.1"/>
    </source>
</evidence>
<comment type="similarity">
    <text evidence="2 7">Belongs to the acyl-CoA dehydrogenase family.</text>
</comment>
<dbReference type="InterPro" id="IPR009100">
    <property type="entry name" value="AcylCoA_DH/oxidase_NM_dom_sf"/>
</dbReference>
<evidence type="ECO:0000313" key="12">
    <source>
        <dbReference type="Proteomes" id="UP000094065"/>
    </source>
</evidence>
<protein>
    <recommendedName>
        <fullName evidence="13">Acyl-CoA dehydrogenase</fullName>
    </recommendedName>
</protein>
<dbReference type="GO" id="GO:0033539">
    <property type="term" value="P:fatty acid beta-oxidation using acyl-CoA dehydrogenase"/>
    <property type="evidence" value="ECO:0007669"/>
    <property type="project" value="TreeGrafter"/>
</dbReference>
<dbReference type="GeneID" id="30154883"/>
<evidence type="ECO:0000256" key="1">
    <source>
        <dbReference type="ARBA" id="ARBA00001974"/>
    </source>
</evidence>
<dbReference type="PANTHER" id="PTHR48083:SF13">
    <property type="entry name" value="ACYL-COA DEHYDROGENASE FAMILY MEMBER 11"/>
    <property type="match status" value="1"/>
</dbReference>
<dbReference type="Gene3D" id="1.20.140.10">
    <property type="entry name" value="Butyryl-CoA Dehydrogenase, subunit A, domain 3"/>
    <property type="match status" value="1"/>
</dbReference>
<dbReference type="Pfam" id="PF00441">
    <property type="entry name" value="Acyl-CoA_dh_1"/>
    <property type="match status" value="1"/>
</dbReference>
<evidence type="ECO:0000259" key="8">
    <source>
        <dbReference type="Pfam" id="PF00441"/>
    </source>
</evidence>
<keyword evidence="4 7" id="KW-0285">Flavoprotein</keyword>
<dbReference type="OrthoDB" id="434771at2759"/>
<evidence type="ECO:0000256" key="5">
    <source>
        <dbReference type="ARBA" id="ARBA00022827"/>
    </source>
</evidence>
<name>A0A1E3HTJ6_9TREE</name>
<dbReference type="SUPFAM" id="SSF56645">
    <property type="entry name" value="Acyl-CoA dehydrogenase NM domain-like"/>
    <property type="match status" value="1"/>
</dbReference>
<evidence type="ECO:0000256" key="2">
    <source>
        <dbReference type="ARBA" id="ARBA00009347"/>
    </source>
</evidence>
<comment type="subunit">
    <text evidence="3">Homodimer.</text>
</comment>
<feature type="domain" description="Acyl-CoA dehydrogenase/oxidase C-terminal" evidence="8">
    <location>
        <begin position="282"/>
        <end position="433"/>
    </location>
</feature>
<comment type="caution">
    <text evidence="11">The sequence shown here is derived from an EMBL/GenBank/DDBJ whole genome shotgun (WGS) entry which is preliminary data.</text>
</comment>